<sequence length="159" mass="17791">MLKAAVKYTPRQITAFINRAESLWLNVFDSSLNGPSIFIGGDEYKRLPLRFSTRAKILAYFNQNWSARFSAIMLCNLMPICRRGRLFVIVADPGPVPSKVVSLQILSQSSTRIRVKALLSGGAEGNETITYTLSKVNGRLRIISRSGRSGDYRYARCPN</sequence>
<name>A0A4Y8LNI9_9BACL</name>
<dbReference type="AlphaFoldDB" id="A0A4Y8LNI9"/>
<dbReference type="RefSeq" id="WP_135154387.1">
    <property type="nucleotide sequence ID" value="NZ_SOMN01000047.1"/>
</dbReference>
<dbReference type="OrthoDB" id="2609784at2"/>
<evidence type="ECO:0000313" key="2">
    <source>
        <dbReference type="Proteomes" id="UP000297900"/>
    </source>
</evidence>
<dbReference type="Pfam" id="PF16800">
    <property type="entry name" value="Endopep_inhib"/>
    <property type="match status" value="1"/>
</dbReference>
<reference evidence="1 2" key="1">
    <citation type="submission" date="2019-03" db="EMBL/GenBank/DDBJ databases">
        <title>Cohnella endophytica sp. nov., a novel endophytic bacterium isolated from bark of Sonneratia apetala.</title>
        <authorList>
            <person name="Tuo L."/>
        </authorList>
    </citation>
    <scope>NUCLEOTIDE SEQUENCE [LARGE SCALE GENOMIC DNA]</scope>
    <source>
        <strain evidence="1 2">CCTCC AB 208254</strain>
    </source>
</reference>
<gene>
    <name evidence="1" type="ORF">E2980_21925</name>
</gene>
<dbReference type="EMBL" id="SOMN01000047">
    <property type="protein sequence ID" value="TFE19852.1"/>
    <property type="molecule type" value="Genomic_DNA"/>
</dbReference>
<evidence type="ECO:0000313" key="1">
    <source>
        <dbReference type="EMBL" id="TFE19852.1"/>
    </source>
</evidence>
<keyword evidence="2" id="KW-1185">Reference proteome</keyword>
<organism evidence="1 2">
    <name type="scientific">Cohnella luojiensis</name>
    <dbReference type="NCBI Taxonomy" id="652876"/>
    <lineage>
        <taxon>Bacteria</taxon>
        <taxon>Bacillati</taxon>
        <taxon>Bacillota</taxon>
        <taxon>Bacilli</taxon>
        <taxon>Bacillales</taxon>
        <taxon>Paenibacillaceae</taxon>
        <taxon>Cohnella</taxon>
    </lineage>
</organism>
<dbReference type="InterPro" id="IPR031841">
    <property type="entry name" value="Endopep_inhib"/>
</dbReference>
<comment type="caution">
    <text evidence="1">The sequence shown here is derived from an EMBL/GenBank/DDBJ whole genome shotgun (WGS) entry which is preliminary data.</text>
</comment>
<dbReference type="Proteomes" id="UP000297900">
    <property type="component" value="Unassembled WGS sequence"/>
</dbReference>
<accession>A0A4Y8LNI9</accession>
<proteinExistence type="predicted"/>
<protein>
    <submittedName>
        <fullName evidence="1">Uncharacterized protein</fullName>
    </submittedName>
</protein>